<evidence type="ECO:0000313" key="2">
    <source>
        <dbReference type="Proteomes" id="UP001146120"/>
    </source>
</evidence>
<keyword evidence="2" id="KW-1185">Reference proteome</keyword>
<gene>
    <name evidence="1" type="ORF">N0F65_010333</name>
</gene>
<evidence type="ECO:0000313" key="1">
    <source>
        <dbReference type="EMBL" id="DBA01682.1"/>
    </source>
</evidence>
<comment type="caution">
    <text evidence="1">The sequence shown here is derived from an EMBL/GenBank/DDBJ whole genome shotgun (WGS) entry which is preliminary data.</text>
</comment>
<reference evidence="1" key="1">
    <citation type="submission" date="2022-11" db="EMBL/GenBank/DDBJ databases">
        <authorList>
            <person name="Morgan W.R."/>
            <person name="Tartar A."/>
        </authorList>
    </citation>
    <scope>NUCLEOTIDE SEQUENCE</scope>
    <source>
        <strain evidence="1">ARSEF 373</strain>
    </source>
</reference>
<dbReference type="AlphaFoldDB" id="A0AAV2Z7R0"/>
<sequence>MAKTHNYDYDMIAKKLNRNVEHVYEAEMKRVAREMAMFILKRKRNIEPSDEPSPNLRPQIRVKSERKMSEADLNAMEEATIKKRKEEANLERKNNRLTIFFNNTVDKFHNQNRNDLLKEIIPLFSEVVKERKGDRYLNETIPRINGRHTRANMSRYKVQLKKWFKTVLN</sequence>
<dbReference type="EMBL" id="DAKRPA010000043">
    <property type="protein sequence ID" value="DBA01682.1"/>
    <property type="molecule type" value="Genomic_DNA"/>
</dbReference>
<dbReference type="Proteomes" id="UP001146120">
    <property type="component" value="Unassembled WGS sequence"/>
</dbReference>
<accession>A0AAV2Z7R0</accession>
<reference evidence="1" key="2">
    <citation type="journal article" date="2023" name="Microbiol Resour">
        <title>Decontamination and Annotation of the Draft Genome Sequence of the Oomycete Lagenidium giganteum ARSEF 373.</title>
        <authorList>
            <person name="Morgan W.R."/>
            <person name="Tartar A."/>
        </authorList>
    </citation>
    <scope>NUCLEOTIDE SEQUENCE</scope>
    <source>
        <strain evidence="1">ARSEF 373</strain>
    </source>
</reference>
<organism evidence="1 2">
    <name type="scientific">Lagenidium giganteum</name>
    <dbReference type="NCBI Taxonomy" id="4803"/>
    <lineage>
        <taxon>Eukaryota</taxon>
        <taxon>Sar</taxon>
        <taxon>Stramenopiles</taxon>
        <taxon>Oomycota</taxon>
        <taxon>Peronosporomycetes</taxon>
        <taxon>Pythiales</taxon>
        <taxon>Pythiaceae</taxon>
    </lineage>
</organism>
<name>A0AAV2Z7R0_9STRA</name>
<proteinExistence type="predicted"/>
<protein>
    <submittedName>
        <fullName evidence="1">Uncharacterized protein</fullName>
    </submittedName>
</protein>